<keyword evidence="3" id="KW-0548">Nucleotidyltransferase</keyword>
<comment type="caution">
    <text evidence="7">The sequence shown here is derived from an EMBL/GenBank/DDBJ whole genome shotgun (WGS) entry which is preliminary data.</text>
</comment>
<dbReference type="GeneID" id="70134705"/>
<dbReference type="InterPro" id="IPR000608">
    <property type="entry name" value="UBC"/>
</dbReference>
<dbReference type="Gene3D" id="3.90.228.10">
    <property type="match status" value="1"/>
</dbReference>
<evidence type="ECO:0000256" key="2">
    <source>
        <dbReference type="ARBA" id="ARBA00022679"/>
    </source>
</evidence>
<keyword evidence="2" id="KW-0808">Transferase</keyword>
<evidence type="ECO:0000256" key="3">
    <source>
        <dbReference type="ARBA" id="ARBA00022695"/>
    </source>
</evidence>
<dbReference type="RefSeq" id="XP_045961083.1">
    <property type="nucleotide sequence ID" value="XM_046105814.1"/>
</dbReference>
<dbReference type="SUPFAM" id="SSF56399">
    <property type="entry name" value="ADP-ribosylation"/>
    <property type="match status" value="1"/>
</dbReference>
<dbReference type="PANTHER" id="PTHR21328">
    <property type="entry name" value="POLY ADP-RIBOSE POLYMERASE FAMILY, MEMBER PARP"/>
    <property type="match status" value="1"/>
</dbReference>
<evidence type="ECO:0000313" key="8">
    <source>
        <dbReference type="Proteomes" id="UP000758603"/>
    </source>
</evidence>
<proteinExistence type="predicted"/>
<accession>A0A9P8UR60</accession>
<evidence type="ECO:0000256" key="5">
    <source>
        <dbReference type="SAM" id="MobiDB-lite"/>
    </source>
</evidence>
<evidence type="ECO:0000256" key="4">
    <source>
        <dbReference type="ARBA" id="ARBA00023027"/>
    </source>
</evidence>
<dbReference type="GO" id="GO:0016779">
    <property type="term" value="F:nucleotidyltransferase activity"/>
    <property type="evidence" value="ECO:0007669"/>
    <property type="project" value="UniProtKB-KW"/>
</dbReference>
<dbReference type="Proteomes" id="UP000758603">
    <property type="component" value="Unassembled WGS sequence"/>
</dbReference>
<evidence type="ECO:0000256" key="1">
    <source>
        <dbReference type="ARBA" id="ARBA00022676"/>
    </source>
</evidence>
<dbReference type="GO" id="GO:0003950">
    <property type="term" value="F:NAD+ poly-ADP-ribosyltransferase activity"/>
    <property type="evidence" value="ECO:0007669"/>
    <property type="project" value="InterPro"/>
</dbReference>
<dbReference type="FunFam" id="3.10.110.10:FF:000107">
    <property type="entry name" value="Ubiquitin conjugating enzyme, putative"/>
    <property type="match status" value="1"/>
</dbReference>
<dbReference type="OrthoDB" id="109543at2759"/>
<feature type="domain" description="UBC core" evidence="6">
    <location>
        <begin position="1095"/>
        <end position="1276"/>
    </location>
</feature>
<dbReference type="InterPro" id="IPR051838">
    <property type="entry name" value="ARTD_PARP"/>
</dbReference>
<evidence type="ECO:0000259" key="6">
    <source>
        <dbReference type="PROSITE" id="PS50127"/>
    </source>
</evidence>
<name>A0A9P8UR60_9PEZI</name>
<dbReference type="InterPro" id="IPR016135">
    <property type="entry name" value="UBQ-conjugating_enzyme/RWD"/>
</dbReference>
<keyword evidence="1" id="KW-0328">Glycosyltransferase</keyword>
<dbReference type="InterPro" id="IPR012317">
    <property type="entry name" value="Poly(ADP-ribose)pol_cat_dom"/>
</dbReference>
<protein>
    <recommendedName>
        <fullName evidence="6">UBC core domain-containing protein</fullName>
    </recommendedName>
</protein>
<dbReference type="PROSITE" id="PS50127">
    <property type="entry name" value="UBC_2"/>
    <property type="match status" value="1"/>
</dbReference>
<feature type="region of interest" description="Disordered" evidence="5">
    <location>
        <begin position="1020"/>
        <end position="1048"/>
    </location>
</feature>
<evidence type="ECO:0000313" key="7">
    <source>
        <dbReference type="EMBL" id="KAH6656849.1"/>
    </source>
</evidence>
<gene>
    <name evidence="7" type="ORF">BKA67DRAFT_642932</name>
</gene>
<dbReference type="SUPFAM" id="SSF54495">
    <property type="entry name" value="UBC-like"/>
    <property type="match status" value="1"/>
</dbReference>
<sequence length="1309" mass="145220">MDVLAVRPNQDHNFYLPRKRNRYFTPIFLINTSITLPLCAQVRILVVKHSARLPRSSAFFFHITGTTHGILHHAKKIQREKTTTQIEPSSMERPRRGLARYQADHDDILTQNIPNITSISRTNSDGEFCFTYSHPKLTSASVLEVCVIPQERSGYPSEHFFLVFATSEVPPAVAKMLENFGPASSGQKLRDALLTLSAEITSSIECNSTENAHDEDAPDTPMTDVEDEELECDEDDGDFEDFEYDNYDDDIDGIFGLSNDGTTDTQRVSGETITADTVERTWRDFRAVRQAGFKISKIYGFDKPVLYHVVSVSVRVNKLCLSEETRDAWNLKANDYIVLLIRYTGQYLTFDQALDRAAASTNIDFRLRKCVKYKPTIEQATKVFSASSTNPKFSATPPSLLNDQTGDDDDDDAGLALLGIGESIDNLMKNDFIRMLKLRCTKEATTWDAAKRRLMAWDKMLPSQRQTSVDIDSIGSCVDDDKSDDIAKLPGFIAKEHLLSDGEISLPLIAAQLAMRYYIRCTDYCMVCHQQVDANFEALKPYVCANSLCLFQYMSMGFGPSIDLEVLNQPNVVDLLVSFCYAGLQRVGYGGAVTGLREYPIGLDLKVPKIFPQNFVNSAGSVSSTPSTEGIQEVIIKGAKLVDPLHGSFDRAKSSFILDSRPSLFKVKEGSWVVVVLPAPKDNHTAQDILYHCRVECIIGIVLSLHIASAHTLPVTSTTDAPFSLPGTESSLEAYLLPYDHSLDNVDDATKALAMTILLAATPSIGSMREYLKASPNRQLDSWNRLVPSASKLLRWVVASNRSYIVQVDELASTDSAVADVSLARHHERISGVDGWVQFRFAQGSPEKEIQFQEELKMVQKPQKTILAWHGSHISNWHSIIRVGLDFKIIANGRSFGDGVYFARDFNTSLGYIGNRYPTSQGGSTSPSWPNSALKINSAMSLSEIVNRPEEFVNHARTEWCYVVDKVHWIQCRYLFVRPGNPSLLASHAPPTCEQAEFVQPSGYVATGPGSKKISVPKAAIPSANESNSKKTSVALRKHAKGHVGDSDGEEAEDFAFAWNKQQYILQTGETDFRPGLLDLSTLPRLLPPSYATSHGQKTIAREIKKLQNVQSATPMHELGWYIDFNNITNMFQWIVELHSFDPKLPLAQDMKKAGVSSIVLEVRFGRDFPLSPPFLRVIRPRFLPFGSGGGGHVTLGGAMCMELLTNTGWSPASSLESVLLQVRMALTSVDPHPAQLESKHSPTRDYGILEAYEAFIRATQAHGWQVPEDLQEAITAMTAGAPEGHHGNGVQTPMVHQDDLTASHQGRV</sequence>
<keyword evidence="4" id="KW-0520">NAD</keyword>
<keyword evidence="8" id="KW-1185">Reference proteome</keyword>
<dbReference type="Gene3D" id="3.10.110.10">
    <property type="entry name" value="Ubiquitin Conjugating Enzyme"/>
    <property type="match status" value="1"/>
</dbReference>
<dbReference type="Pfam" id="PF00644">
    <property type="entry name" value="PARP"/>
    <property type="match status" value="1"/>
</dbReference>
<dbReference type="SMART" id="SM00212">
    <property type="entry name" value="UBCc"/>
    <property type="match status" value="1"/>
</dbReference>
<organism evidence="7 8">
    <name type="scientific">Truncatella angustata</name>
    <dbReference type="NCBI Taxonomy" id="152316"/>
    <lineage>
        <taxon>Eukaryota</taxon>
        <taxon>Fungi</taxon>
        <taxon>Dikarya</taxon>
        <taxon>Ascomycota</taxon>
        <taxon>Pezizomycotina</taxon>
        <taxon>Sordariomycetes</taxon>
        <taxon>Xylariomycetidae</taxon>
        <taxon>Amphisphaeriales</taxon>
        <taxon>Sporocadaceae</taxon>
        <taxon>Truncatella</taxon>
    </lineage>
</organism>
<reference evidence="7" key="1">
    <citation type="journal article" date="2021" name="Nat. Commun.">
        <title>Genetic determinants of endophytism in the Arabidopsis root mycobiome.</title>
        <authorList>
            <person name="Mesny F."/>
            <person name="Miyauchi S."/>
            <person name="Thiergart T."/>
            <person name="Pickel B."/>
            <person name="Atanasova L."/>
            <person name="Karlsson M."/>
            <person name="Huettel B."/>
            <person name="Barry K.W."/>
            <person name="Haridas S."/>
            <person name="Chen C."/>
            <person name="Bauer D."/>
            <person name="Andreopoulos W."/>
            <person name="Pangilinan J."/>
            <person name="LaButti K."/>
            <person name="Riley R."/>
            <person name="Lipzen A."/>
            <person name="Clum A."/>
            <person name="Drula E."/>
            <person name="Henrissat B."/>
            <person name="Kohler A."/>
            <person name="Grigoriev I.V."/>
            <person name="Martin F.M."/>
            <person name="Hacquard S."/>
        </authorList>
    </citation>
    <scope>NUCLEOTIDE SEQUENCE</scope>
    <source>
        <strain evidence="7">MPI-SDFR-AT-0073</strain>
    </source>
</reference>
<dbReference type="CDD" id="cd23802">
    <property type="entry name" value="UBCc_UBE2Q"/>
    <property type="match status" value="1"/>
</dbReference>
<dbReference type="EMBL" id="JAGPXC010000002">
    <property type="protein sequence ID" value="KAH6656849.1"/>
    <property type="molecule type" value="Genomic_DNA"/>
</dbReference>